<feature type="compositionally biased region" description="Basic and acidic residues" evidence="1">
    <location>
        <begin position="1"/>
        <end position="11"/>
    </location>
</feature>
<feature type="region of interest" description="Disordered" evidence="1">
    <location>
        <begin position="1"/>
        <end position="20"/>
    </location>
</feature>
<evidence type="ECO:0000256" key="1">
    <source>
        <dbReference type="SAM" id="MobiDB-lite"/>
    </source>
</evidence>
<gene>
    <name evidence="2" type="ORF">M9458_021260</name>
</gene>
<dbReference type="EMBL" id="JAMKFB020000010">
    <property type="protein sequence ID" value="KAL0181885.1"/>
    <property type="molecule type" value="Genomic_DNA"/>
</dbReference>
<name>A0ABD0Q7L6_CIRMR</name>
<keyword evidence="3" id="KW-1185">Reference proteome</keyword>
<dbReference type="Proteomes" id="UP001529510">
    <property type="component" value="Unassembled WGS sequence"/>
</dbReference>
<organism evidence="2 3">
    <name type="scientific">Cirrhinus mrigala</name>
    <name type="common">Mrigala</name>
    <dbReference type="NCBI Taxonomy" id="683832"/>
    <lineage>
        <taxon>Eukaryota</taxon>
        <taxon>Metazoa</taxon>
        <taxon>Chordata</taxon>
        <taxon>Craniata</taxon>
        <taxon>Vertebrata</taxon>
        <taxon>Euteleostomi</taxon>
        <taxon>Actinopterygii</taxon>
        <taxon>Neopterygii</taxon>
        <taxon>Teleostei</taxon>
        <taxon>Ostariophysi</taxon>
        <taxon>Cypriniformes</taxon>
        <taxon>Cyprinidae</taxon>
        <taxon>Labeoninae</taxon>
        <taxon>Labeonini</taxon>
        <taxon>Cirrhinus</taxon>
    </lineage>
</organism>
<feature type="non-terminal residue" evidence="2">
    <location>
        <position position="54"/>
    </location>
</feature>
<dbReference type="AlphaFoldDB" id="A0ABD0Q7L6"/>
<evidence type="ECO:0000313" key="3">
    <source>
        <dbReference type="Proteomes" id="UP001529510"/>
    </source>
</evidence>
<proteinExistence type="predicted"/>
<evidence type="ECO:0000313" key="2">
    <source>
        <dbReference type="EMBL" id="KAL0181885.1"/>
    </source>
</evidence>
<accession>A0ABD0Q7L6</accession>
<comment type="caution">
    <text evidence="2">The sequence shown here is derived from an EMBL/GenBank/DDBJ whole genome shotgun (WGS) entry which is preliminary data.</text>
</comment>
<protein>
    <submittedName>
        <fullName evidence="2">Uncharacterized protein</fullName>
    </submittedName>
</protein>
<reference evidence="2 3" key="1">
    <citation type="submission" date="2024-05" db="EMBL/GenBank/DDBJ databases">
        <title>Genome sequencing and assembly of Indian major carp, Cirrhinus mrigala (Hamilton, 1822).</title>
        <authorList>
            <person name="Mohindra V."/>
            <person name="Chowdhury L.M."/>
            <person name="Lal K."/>
            <person name="Jena J.K."/>
        </authorList>
    </citation>
    <scope>NUCLEOTIDE SEQUENCE [LARGE SCALE GENOMIC DNA]</scope>
    <source>
        <strain evidence="2">CM1030</strain>
        <tissue evidence="2">Blood</tissue>
    </source>
</reference>
<sequence length="54" mass="6095">MSVHEDLDHPRFFVGADDGEGDELLDPGRVLGYDCLYENVEEEDEDGDDAEYDS</sequence>